<evidence type="ECO:0000256" key="1">
    <source>
        <dbReference type="SAM" id="MobiDB-lite"/>
    </source>
</evidence>
<dbReference type="Proteomes" id="UP001054945">
    <property type="component" value="Unassembled WGS sequence"/>
</dbReference>
<feature type="compositionally biased region" description="Basic and acidic residues" evidence="1">
    <location>
        <begin position="33"/>
        <end position="49"/>
    </location>
</feature>
<protein>
    <submittedName>
        <fullName evidence="2">Uncharacterized protein</fullName>
    </submittedName>
</protein>
<comment type="caution">
    <text evidence="2">The sequence shown here is derived from an EMBL/GenBank/DDBJ whole genome shotgun (WGS) entry which is preliminary data.</text>
</comment>
<evidence type="ECO:0000313" key="3">
    <source>
        <dbReference type="Proteomes" id="UP001054945"/>
    </source>
</evidence>
<dbReference type="EMBL" id="BPLR01001077">
    <property type="protein sequence ID" value="GIY99691.1"/>
    <property type="molecule type" value="Genomic_DNA"/>
</dbReference>
<sequence length="99" mass="11592">MTCSPKLPWFLHQKKTRKHPQNLSFYGATTDRPSYRKKNEEGKGEEEHPLPTPKNSLRVRTPPLVMRNLLIMSAASQRRHYLRERTAAIFSEHICNHAQ</sequence>
<feature type="region of interest" description="Disordered" evidence="1">
    <location>
        <begin position="1"/>
        <end position="61"/>
    </location>
</feature>
<gene>
    <name evidence="2" type="ORF">CEXT_654221</name>
</gene>
<evidence type="ECO:0000313" key="2">
    <source>
        <dbReference type="EMBL" id="GIY99691.1"/>
    </source>
</evidence>
<accession>A0AAV4Y0E4</accession>
<name>A0AAV4Y0E4_CAEEX</name>
<reference evidence="2 3" key="1">
    <citation type="submission" date="2021-06" db="EMBL/GenBank/DDBJ databases">
        <title>Caerostris extrusa draft genome.</title>
        <authorList>
            <person name="Kono N."/>
            <person name="Arakawa K."/>
        </authorList>
    </citation>
    <scope>NUCLEOTIDE SEQUENCE [LARGE SCALE GENOMIC DNA]</scope>
</reference>
<proteinExistence type="predicted"/>
<dbReference type="AlphaFoldDB" id="A0AAV4Y0E4"/>
<keyword evidence="3" id="KW-1185">Reference proteome</keyword>
<organism evidence="2 3">
    <name type="scientific">Caerostris extrusa</name>
    <name type="common">Bark spider</name>
    <name type="synonym">Caerostris bankana</name>
    <dbReference type="NCBI Taxonomy" id="172846"/>
    <lineage>
        <taxon>Eukaryota</taxon>
        <taxon>Metazoa</taxon>
        <taxon>Ecdysozoa</taxon>
        <taxon>Arthropoda</taxon>
        <taxon>Chelicerata</taxon>
        <taxon>Arachnida</taxon>
        <taxon>Araneae</taxon>
        <taxon>Araneomorphae</taxon>
        <taxon>Entelegynae</taxon>
        <taxon>Araneoidea</taxon>
        <taxon>Araneidae</taxon>
        <taxon>Caerostris</taxon>
    </lineage>
</organism>